<name>A0ABS0EP09_9FLAO</name>
<dbReference type="SMART" id="SM00089">
    <property type="entry name" value="PKD"/>
    <property type="match status" value="1"/>
</dbReference>
<dbReference type="InterPro" id="IPR000859">
    <property type="entry name" value="CUB_dom"/>
</dbReference>
<comment type="caution">
    <text evidence="8">The sequence shown here is derived from an EMBL/GenBank/DDBJ whole genome shotgun (WGS) entry which is preliminary data.</text>
</comment>
<evidence type="ECO:0000313" key="9">
    <source>
        <dbReference type="Proteomes" id="UP000611215"/>
    </source>
</evidence>
<feature type="domain" description="CUB" evidence="5">
    <location>
        <begin position="31"/>
        <end position="140"/>
    </location>
</feature>
<keyword evidence="2" id="KW-0378">Hydrolase</keyword>
<dbReference type="InterPro" id="IPR013783">
    <property type="entry name" value="Ig-like_fold"/>
</dbReference>
<proteinExistence type="predicted"/>
<dbReference type="InterPro" id="IPR008979">
    <property type="entry name" value="Galactose-bd-like_sf"/>
</dbReference>
<gene>
    <name evidence="8" type="ORF">ITJ86_11175</name>
</gene>
<feature type="non-terminal residue" evidence="8">
    <location>
        <position position="1142"/>
    </location>
</feature>
<dbReference type="PROSITE" id="PS51829">
    <property type="entry name" value="P_HOMO_B"/>
    <property type="match status" value="1"/>
</dbReference>
<dbReference type="PROSITE" id="PS50093">
    <property type="entry name" value="PKD"/>
    <property type="match status" value="1"/>
</dbReference>
<evidence type="ECO:0000259" key="6">
    <source>
        <dbReference type="PROSITE" id="PS50093"/>
    </source>
</evidence>
<evidence type="ECO:0000259" key="5">
    <source>
        <dbReference type="PROSITE" id="PS01180"/>
    </source>
</evidence>
<sequence length="1142" mass="121804">MKYLFTLIPLLFSSLLLAQDINMQTATVNQCGGVFYDSGGEFGNYDNDEDFVLTICPETAGQKIKIDFITFTTQLGATPDVMEIFDGDSVAADSFGQFSGTNSPGLVQATPDNTSGCITIQFISSDSGSVDGWEANISCLTPCQTINAQLDSASPTPNSDNYIWVCPNEEITLTGSGDFSIDGTGATYEWDLGDGTTAAGQTATFSYPDPGVYIVNLNIRDANTSINPLGCENNNLINQVIQVATEPDFTGTQAANSILCFGESTDIIGEVEAVEFINDCTPPVSGVTFLPDGNGVSYETSITVDCYDSDQTLTDLSQLESICVTMEHSYLGDLDIEIISPTGQVVRLHDQGGTSANLGEPWATGTVDGESSNTTPGRGYQYCFVPDGGFPTLVGGIQSGGEFVDGDGPDTYTDSFVPAGNYSSVSPLDGLIGSDLNGDWTIRIIDNLSADNGHIFAWSIEFDPNLQPPELSFTPTITSEAWDTDPTITNTAGNIITVRPQTAGQFCYTYRVTDDFGCEYTEEVCIDVLPEFITESPNDLYVCDTGTPPYIFNLESNTAVVLASATNASNLVVTYHNSQADADTDAASIADSGNYTGTDGETIYVRIEYLNTGCYEVFPFTLNVAGQPTINPVSDLELCDDTSNDDSATFDLSSQTLGILGSQPSTDFTVTYHLSFAEADSGDGALPSDFTNTENPQPIFVRVESSGDSDCYNASATALFNLVVNDRALATTPDNMEVCDDVSNDGFATFDLSSQEGAILNGQDSTIYNVSFHISQDDADDNANAIATNYTNATANLETIYVRVEDPAYPSCYSTTSFDLIVNALPDVVAVTPLQVCDDDTDGFVGFPLSDKEAELLNGQTDVAVSYHESLVGAETDTVEIFDGYMNTTVTNQTIYVRLENTITNCYNVNSLILEVLENPIANTTTPLEVCDDNTDGIAEFDLSVKDAEIIGSQTGMIVNYYDSQADAEAGGSPLPTNYTNTQAGAQEIIARIENATTGCYATTPLQLIVNPKPLVLDVTNYELCDDNTPGDEEETFDLSTKTAEILGAQVNVTVSYYANAADANTGTNPILGSYSNTSNPQTITAVLTNTITGCTSRLNFDIIVNPLPTVIAPTALEVCDDGTPDGITEMDLSLKNSEITG</sequence>
<feature type="domain" description="P/Homo B" evidence="7">
    <location>
        <begin position="281"/>
        <end position="469"/>
    </location>
</feature>
<dbReference type="CDD" id="cd00146">
    <property type="entry name" value="PKD"/>
    <property type="match status" value="1"/>
</dbReference>
<dbReference type="SUPFAM" id="SSF49785">
    <property type="entry name" value="Galactose-binding domain-like"/>
    <property type="match status" value="1"/>
</dbReference>
<dbReference type="Pfam" id="PF18911">
    <property type="entry name" value="PKD_4"/>
    <property type="match status" value="1"/>
</dbReference>
<dbReference type="SUPFAM" id="SSF49299">
    <property type="entry name" value="PKD domain"/>
    <property type="match status" value="1"/>
</dbReference>
<evidence type="ECO:0000256" key="2">
    <source>
        <dbReference type="ARBA" id="ARBA00022801"/>
    </source>
</evidence>
<feature type="domain" description="PKD" evidence="6">
    <location>
        <begin position="183"/>
        <end position="222"/>
    </location>
</feature>
<dbReference type="InterPro" id="IPR002884">
    <property type="entry name" value="P_dom"/>
</dbReference>
<organism evidence="8 9">
    <name type="scientific">Winogradskyella marina</name>
    <dbReference type="NCBI Taxonomy" id="2785530"/>
    <lineage>
        <taxon>Bacteria</taxon>
        <taxon>Pseudomonadati</taxon>
        <taxon>Bacteroidota</taxon>
        <taxon>Flavobacteriia</taxon>
        <taxon>Flavobacteriales</taxon>
        <taxon>Flavobacteriaceae</taxon>
        <taxon>Winogradskyella</taxon>
    </lineage>
</organism>
<keyword evidence="4" id="KW-0732">Signal</keyword>
<reference evidence="8 9" key="1">
    <citation type="submission" date="2020-11" db="EMBL/GenBank/DDBJ databases">
        <title>Winogradskyella marina sp. nov., isolated from marine sediment.</title>
        <authorList>
            <person name="Bo J."/>
            <person name="Wang S."/>
            <person name="Song X."/>
            <person name="Du Z."/>
        </authorList>
    </citation>
    <scope>NUCLEOTIDE SEQUENCE [LARGE SCALE GENOMIC DNA]</scope>
    <source>
        <strain evidence="8 9">F6397</strain>
    </source>
</reference>
<keyword evidence="9" id="KW-1185">Reference proteome</keyword>
<feature type="signal peptide" evidence="4">
    <location>
        <begin position="1"/>
        <end position="18"/>
    </location>
</feature>
<dbReference type="InterPro" id="IPR022409">
    <property type="entry name" value="PKD/Chitinase_dom"/>
</dbReference>
<dbReference type="SUPFAM" id="SSF49854">
    <property type="entry name" value="Spermadhesin, CUB domain"/>
    <property type="match status" value="1"/>
</dbReference>
<protein>
    <submittedName>
        <fullName evidence="8">PKD domain-containing protein</fullName>
    </submittedName>
</protein>
<dbReference type="PROSITE" id="PS01180">
    <property type="entry name" value="CUB"/>
    <property type="match status" value="1"/>
</dbReference>
<dbReference type="InterPro" id="IPR035914">
    <property type="entry name" value="Sperma_CUB_dom_sf"/>
</dbReference>
<keyword evidence="1" id="KW-0645">Protease</keyword>
<dbReference type="Gene3D" id="2.60.120.290">
    <property type="entry name" value="Spermadhesin, CUB domain"/>
    <property type="match status" value="1"/>
</dbReference>
<accession>A0ABS0EP09</accession>
<dbReference type="Gene3D" id="2.60.40.10">
    <property type="entry name" value="Immunoglobulins"/>
    <property type="match status" value="1"/>
</dbReference>
<dbReference type="RefSeq" id="WP_195871717.1">
    <property type="nucleotide sequence ID" value="NZ_JADOET010000008.1"/>
</dbReference>
<evidence type="ECO:0000256" key="1">
    <source>
        <dbReference type="ARBA" id="ARBA00022670"/>
    </source>
</evidence>
<dbReference type="Pfam" id="PF01483">
    <property type="entry name" value="P_proprotein"/>
    <property type="match status" value="1"/>
</dbReference>
<feature type="chain" id="PRO_5046462981" evidence="4">
    <location>
        <begin position="19"/>
        <end position="1142"/>
    </location>
</feature>
<evidence type="ECO:0000256" key="4">
    <source>
        <dbReference type="SAM" id="SignalP"/>
    </source>
</evidence>
<evidence type="ECO:0000313" key="8">
    <source>
        <dbReference type="EMBL" id="MBF8150461.1"/>
    </source>
</evidence>
<dbReference type="Gene3D" id="2.60.120.260">
    <property type="entry name" value="Galactose-binding domain-like"/>
    <property type="match status" value="1"/>
</dbReference>
<evidence type="ECO:0000259" key="7">
    <source>
        <dbReference type="PROSITE" id="PS51829"/>
    </source>
</evidence>
<dbReference type="InterPro" id="IPR000601">
    <property type="entry name" value="PKD_dom"/>
</dbReference>
<dbReference type="Proteomes" id="UP000611215">
    <property type="component" value="Unassembled WGS sequence"/>
</dbReference>
<evidence type="ECO:0000256" key="3">
    <source>
        <dbReference type="ARBA" id="ARBA00023157"/>
    </source>
</evidence>
<dbReference type="InterPro" id="IPR035986">
    <property type="entry name" value="PKD_dom_sf"/>
</dbReference>
<keyword evidence="3" id="KW-1015">Disulfide bond</keyword>
<dbReference type="EMBL" id="JADOET010000008">
    <property type="protein sequence ID" value="MBF8150461.1"/>
    <property type="molecule type" value="Genomic_DNA"/>
</dbReference>